<sequence>MFDNDSPSRLPRAGRRSGRWQRRNSSEERKICHWLDGLEHSEPNTWPGQDASTSNTDASRPPSRASQDGAQNAGNSDAGGETSSFQPPTLDSRRGTTRRALASPITSDAFCTDYVTSCSDDLILSHSCSSTAVRSSGAHGESSGISTSHNGKHAGRTISGWTSDTTRLLATGFQRLGPKSVTSSHMSGTTLVPSSASSSSPQLDWASYPSPHDGRADHLSSSASCGHSRRELSQPSHTSVASTTVFDSADSLTTTSVISRHRLAYHRKVDTKAAPPSGDQDLFLYIPTMLRPLPPLHAPSLGFYRLRSAGSDASSSSAQSEGQVDRAQTDCLFDTIREALTTPL</sequence>
<name>A0ABQ8K085_9APHY</name>
<gene>
    <name evidence="2" type="ORF">C8Q71DRAFT_788457</name>
</gene>
<comment type="caution">
    <text evidence="2">The sequence shown here is derived from an EMBL/GenBank/DDBJ whole genome shotgun (WGS) entry which is preliminary data.</text>
</comment>
<proteinExistence type="predicted"/>
<dbReference type="EMBL" id="JADCUA010000034">
    <property type="protein sequence ID" value="KAH9830060.1"/>
    <property type="molecule type" value="Genomic_DNA"/>
</dbReference>
<feature type="region of interest" description="Disordered" evidence="1">
    <location>
        <begin position="178"/>
        <end position="241"/>
    </location>
</feature>
<keyword evidence="3" id="KW-1185">Reference proteome</keyword>
<feature type="compositionally biased region" description="Basic and acidic residues" evidence="1">
    <location>
        <begin position="24"/>
        <end position="42"/>
    </location>
</feature>
<evidence type="ECO:0000313" key="2">
    <source>
        <dbReference type="EMBL" id="KAH9830060.1"/>
    </source>
</evidence>
<feature type="region of interest" description="Disordered" evidence="1">
    <location>
        <begin position="132"/>
        <end position="159"/>
    </location>
</feature>
<evidence type="ECO:0000256" key="1">
    <source>
        <dbReference type="SAM" id="MobiDB-lite"/>
    </source>
</evidence>
<feature type="region of interest" description="Disordered" evidence="1">
    <location>
        <begin position="1"/>
        <end position="99"/>
    </location>
</feature>
<dbReference type="GeneID" id="72005953"/>
<dbReference type="Proteomes" id="UP000814176">
    <property type="component" value="Unassembled WGS sequence"/>
</dbReference>
<accession>A0ABQ8K085</accession>
<reference evidence="2 3" key="1">
    <citation type="journal article" date="2021" name="Environ. Microbiol.">
        <title>Gene family expansions and transcriptome signatures uncover fungal adaptations to wood decay.</title>
        <authorList>
            <person name="Hage H."/>
            <person name="Miyauchi S."/>
            <person name="Viragh M."/>
            <person name="Drula E."/>
            <person name="Min B."/>
            <person name="Chaduli D."/>
            <person name="Navarro D."/>
            <person name="Favel A."/>
            <person name="Norest M."/>
            <person name="Lesage-Meessen L."/>
            <person name="Balint B."/>
            <person name="Merenyi Z."/>
            <person name="de Eugenio L."/>
            <person name="Morin E."/>
            <person name="Martinez A.T."/>
            <person name="Baldrian P."/>
            <person name="Stursova M."/>
            <person name="Martinez M.J."/>
            <person name="Novotny C."/>
            <person name="Magnuson J.K."/>
            <person name="Spatafora J.W."/>
            <person name="Maurice S."/>
            <person name="Pangilinan J."/>
            <person name="Andreopoulos W."/>
            <person name="LaButti K."/>
            <person name="Hundley H."/>
            <person name="Na H."/>
            <person name="Kuo A."/>
            <person name="Barry K."/>
            <person name="Lipzen A."/>
            <person name="Henrissat B."/>
            <person name="Riley R."/>
            <person name="Ahrendt S."/>
            <person name="Nagy L.G."/>
            <person name="Grigoriev I.V."/>
            <person name="Martin F."/>
            <person name="Rosso M.N."/>
        </authorList>
    </citation>
    <scope>NUCLEOTIDE SEQUENCE [LARGE SCALE GENOMIC DNA]</scope>
    <source>
        <strain evidence="2 3">CIRM-BRFM 1785</strain>
    </source>
</reference>
<feature type="compositionally biased region" description="Basic residues" evidence="1">
    <location>
        <begin position="12"/>
        <end position="22"/>
    </location>
</feature>
<evidence type="ECO:0000313" key="3">
    <source>
        <dbReference type="Proteomes" id="UP000814176"/>
    </source>
</evidence>
<organism evidence="2 3">
    <name type="scientific">Rhodofomes roseus</name>
    <dbReference type="NCBI Taxonomy" id="34475"/>
    <lineage>
        <taxon>Eukaryota</taxon>
        <taxon>Fungi</taxon>
        <taxon>Dikarya</taxon>
        <taxon>Basidiomycota</taxon>
        <taxon>Agaricomycotina</taxon>
        <taxon>Agaricomycetes</taxon>
        <taxon>Polyporales</taxon>
        <taxon>Rhodofomes</taxon>
    </lineage>
</organism>
<protein>
    <submittedName>
        <fullName evidence="2">Uncharacterized protein</fullName>
    </submittedName>
</protein>
<feature type="compositionally biased region" description="Polar residues" evidence="1">
    <location>
        <begin position="180"/>
        <end position="193"/>
    </location>
</feature>
<dbReference type="RefSeq" id="XP_047773423.1">
    <property type="nucleotide sequence ID" value="XM_047925221.1"/>
</dbReference>
<feature type="compositionally biased region" description="Polar residues" evidence="1">
    <location>
        <begin position="43"/>
        <end position="89"/>
    </location>
</feature>